<dbReference type="Pfam" id="PF01872">
    <property type="entry name" value="RibD_C"/>
    <property type="match status" value="1"/>
</dbReference>
<dbReference type="AlphaFoldDB" id="A0A0F9XL85"/>
<evidence type="ECO:0000256" key="1">
    <source>
        <dbReference type="ARBA" id="ARBA00004882"/>
    </source>
</evidence>
<organism evidence="10">
    <name type="scientific">marine sediment metagenome</name>
    <dbReference type="NCBI Taxonomy" id="412755"/>
    <lineage>
        <taxon>unclassified sequences</taxon>
        <taxon>metagenomes</taxon>
        <taxon>ecological metagenomes</taxon>
    </lineage>
</organism>
<dbReference type="SUPFAM" id="SSF53927">
    <property type="entry name" value="Cytidine deaminase-like"/>
    <property type="match status" value="1"/>
</dbReference>
<dbReference type="Gene3D" id="3.40.140.10">
    <property type="entry name" value="Cytidine Deaminase, domain 2"/>
    <property type="match status" value="1"/>
</dbReference>
<comment type="pathway">
    <text evidence="1">Cofactor biosynthesis; riboflavin biosynthesis; 5-amino-6-(D-ribitylamino)uracil from GTP: step 2/4.</text>
</comment>
<dbReference type="Gene3D" id="3.40.430.10">
    <property type="entry name" value="Dihydrofolate Reductase, subunit A"/>
    <property type="match status" value="1"/>
</dbReference>
<evidence type="ECO:0000256" key="2">
    <source>
        <dbReference type="ARBA" id="ARBA00004910"/>
    </source>
</evidence>
<keyword evidence="5" id="KW-0862">Zinc</keyword>
<evidence type="ECO:0000256" key="7">
    <source>
        <dbReference type="ARBA" id="ARBA00023002"/>
    </source>
</evidence>
<keyword evidence="6" id="KW-0521">NADP</keyword>
<dbReference type="GO" id="GO:0008703">
    <property type="term" value="F:5-amino-6-(5-phosphoribosylamino)uracil reductase activity"/>
    <property type="evidence" value="ECO:0007669"/>
    <property type="project" value="InterPro"/>
</dbReference>
<keyword evidence="7" id="KW-0560">Oxidoreductase</keyword>
<comment type="caution">
    <text evidence="10">The sequence shown here is derived from an EMBL/GenBank/DDBJ whole genome shotgun (WGS) entry which is preliminary data.</text>
</comment>
<dbReference type="NCBIfam" id="TIGR00326">
    <property type="entry name" value="eubact_ribD"/>
    <property type="match status" value="1"/>
</dbReference>
<evidence type="ECO:0000256" key="5">
    <source>
        <dbReference type="ARBA" id="ARBA00022833"/>
    </source>
</evidence>
<evidence type="ECO:0000256" key="6">
    <source>
        <dbReference type="ARBA" id="ARBA00022857"/>
    </source>
</evidence>
<reference evidence="10" key="1">
    <citation type="journal article" date="2015" name="Nature">
        <title>Complex archaea that bridge the gap between prokaryotes and eukaryotes.</title>
        <authorList>
            <person name="Spang A."/>
            <person name="Saw J.H."/>
            <person name="Jorgensen S.L."/>
            <person name="Zaremba-Niedzwiedzka K."/>
            <person name="Martijn J."/>
            <person name="Lind A.E."/>
            <person name="van Eijk R."/>
            <person name="Schleper C."/>
            <person name="Guy L."/>
            <person name="Ettema T.J."/>
        </authorList>
    </citation>
    <scope>NUCLEOTIDE SEQUENCE</scope>
</reference>
<name>A0A0F9XL85_9ZZZZ</name>
<dbReference type="Pfam" id="PF00383">
    <property type="entry name" value="dCMP_cyt_deam_1"/>
    <property type="match status" value="1"/>
</dbReference>
<accession>A0A0F9XL85</accession>
<dbReference type="GO" id="GO:0008270">
    <property type="term" value="F:zinc ion binding"/>
    <property type="evidence" value="ECO:0007669"/>
    <property type="project" value="InterPro"/>
</dbReference>
<evidence type="ECO:0000313" key="10">
    <source>
        <dbReference type="EMBL" id="KKN92873.1"/>
    </source>
</evidence>
<dbReference type="PIRSF" id="PIRSF006769">
    <property type="entry name" value="RibD"/>
    <property type="match status" value="1"/>
</dbReference>
<dbReference type="PROSITE" id="PS00903">
    <property type="entry name" value="CYT_DCMP_DEAMINASES_1"/>
    <property type="match status" value="1"/>
</dbReference>
<dbReference type="InterPro" id="IPR004794">
    <property type="entry name" value="Eubact_RibD"/>
</dbReference>
<feature type="domain" description="CMP/dCMP-type deaminase" evidence="9">
    <location>
        <begin position="6"/>
        <end position="131"/>
    </location>
</feature>
<evidence type="ECO:0000256" key="4">
    <source>
        <dbReference type="ARBA" id="ARBA00022723"/>
    </source>
</evidence>
<dbReference type="UniPathway" id="UPA00275">
    <property type="reaction ID" value="UER00401"/>
</dbReference>
<dbReference type="CDD" id="cd01284">
    <property type="entry name" value="Riboflavin_deaminase-reductase"/>
    <property type="match status" value="1"/>
</dbReference>
<dbReference type="InterPro" id="IPR024072">
    <property type="entry name" value="DHFR-like_dom_sf"/>
</dbReference>
<evidence type="ECO:0000256" key="8">
    <source>
        <dbReference type="ARBA" id="ARBA00023268"/>
    </source>
</evidence>
<dbReference type="EMBL" id="LAZR01000091">
    <property type="protein sequence ID" value="KKN92873.1"/>
    <property type="molecule type" value="Genomic_DNA"/>
</dbReference>
<dbReference type="InterPro" id="IPR050765">
    <property type="entry name" value="Riboflavin_Biosynth_HTPR"/>
</dbReference>
<evidence type="ECO:0000256" key="3">
    <source>
        <dbReference type="ARBA" id="ARBA00022619"/>
    </source>
</evidence>
<keyword evidence="3" id="KW-0686">Riboflavin biosynthesis</keyword>
<gene>
    <name evidence="10" type="ORF">LCGC14_0204010</name>
</gene>
<dbReference type="GO" id="GO:0009231">
    <property type="term" value="P:riboflavin biosynthetic process"/>
    <property type="evidence" value="ECO:0007669"/>
    <property type="project" value="UniProtKB-UniPathway"/>
</dbReference>
<dbReference type="PROSITE" id="PS51747">
    <property type="entry name" value="CYT_DCMP_DEAMINASES_2"/>
    <property type="match status" value="1"/>
</dbReference>
<keyword evidence="4" id="KW-0479">Metal-binding</keyword>
<evidence type="ECO:0000259" key="9">
    <source>
        <dbReference type="PROSITE" id="PS51747"/>
    </source>
</evidence>
<comment type="pathway">
    <text evidence="2">Cofactor biosynthesis; riboflavin biosynthesis; 5-amino-6-(D-ribitylamino)uracil from GTP: step 3/4.</text>
</comment>
<dbReference type="InterPro" id="IPR002734">
    <property type="entry name" value="RibDG_C"/>
</dbReference>
<dbReference type="SUPFAM" id="SSF53597">
    <property type="entry name" value="Dihydrofolate reductase-like"/>
    <property type="match status" value="1"/>
</dbReference>
<dbReference type="InterPro" id="IPR016193">
    <property type="entry name" value="Cytidine_deaminase-like"/>
</dbReference>
<dbReference type="PANTHER" id="PTHR38011">
    <property type="entry name" value="DIHYDROFOLATE REDUCTASE FAMILY PROTEIN (AFU_ORTHOLOGUE AFUA_8G06820)"/>
    <property type="match status" value="1"/>
</dbReference>
<dbReference type="GO" id="GO:0008835">
    <property type="term" value="F:diaminohydroxyphosphoribosylaminopyrimidine deaminase activity"/>
    <property type="evidence" value="ECO:0007669"/>
    <property type="project" value="InterPro"/>
</dbReference>
<protein>
    <recommendedName>
        <fullName evidence="9">CMP/dCMP-type deaminase domain-containing protein</fullName>
    </recommendedName>
</protein>
<dbReference type="InterPro" id="IPR016192">
    <property type="entry name" value="APOBEC/CMP_deaminase_Zn-bd"/>
</dbReference>
<proteinExistence type="predicted"/>
<keyword evidence="8" id="KW-0511">Multifunctional enzyme</keyword>
<dbReference type="InterPro" id="IPR002125">
    <property type="entry name" value="CMP_dCMP_dom"/>
</dbReference>
<sequence>MLAMEDPHEQFMMLALQYAQEGRGAVEPNPMAGVVIVRGDNVIASGYHQKFGGPHAERMALADADRKGVSVRGATMYVTLEPCCHYGKTPPCTAAIISAGIRRVVIAMEDPDERVAGRGIQQLLSARVKVTLGFCEDEARALMAPYVKFKTKRQPWVICKWAQTSDGYLALPSEQDRWITSEEAREHVHLLRGRCDGILVGVETIVADDPLLTNRAKWTATTEARQPSRIVLDSNLSIRVDCRLVGSSDVSPVIIATTLAATRRHRAHMGTLSQLDVEVLGLPADRGGRVDLSALLNDLGRRQWTYLLVEGGAQVLRSFIEGGFADELEVYISPKTVDEADDESLPHLDVAAMEEVASLTPTEETIGPDRLLHYRLSD</sequence>
<dbReference type="PANTHER" id="PTHR38011:SF7">
    <property type="entry name" value="2,5-DIAMINO-6-RIBOSYLAMINO-4(3H)-PYRIMIDINONE 5'-PHOSPHATE REDUCTASE"/>
    <property type="match status" value="1"/>
</dbReference>